<dbReference type="AlphaFoldDB" id="A0A1M5AQW5"/>
<dbReference type="InterPro" id="IPR041371">
    <property type="entry name" value="GH92_N"/>
</dbReference>
<dbReference type="FunFam" id="3.30.2080.10:FF:000001">
    <property type="entry name" value="Alpha-1,2-mannosidase subfamily"/>
    <property type="match status" value="1"/>
</dbReference>
<feature type="chain" id="PRO_5012409224" evidence="4">
    <location>
        <begin position="26"/>
        <end position="788"/>
    </location>
</feature>
<proteinExistence type="predicted"/>
<keyword evidence="3" id="KW-0106">Calcium</keyword>
<dbReference type="Gene3D" id="1.20.1050.60">
    <property type="entry name" value="alpha-1,2-mannosidase"/>
    <property type="match status" value="1"/>
</dbReference>
<dbReference type="InterPro" id="IPR005887">
    <property type="entry name" value="GH92_a_mannosidase_put"/>
</dbReference>
<dbReference type="EMBL" id="FQUM01000004">
    <property type="protein sequence ID" value="SHF32322.1"/>
    <property type="molecule type" value="Genomic_DNA"/>
</dbReference>
<dbReference type="Pfam" id="PF07971">
    <property type="entry name" value="Glyco_hydro_92"/>
    <property type="match status" value="1"/>
</dbReference>
<evidence type="ECO:0000313" key="7">
    <source>
        <dbReference type="EMBL" id="SHF32322.1"/>
    </source>
</evidence>
<dbReference type="InterPro" id="IPR050883">
    <property type="entry name" value="PNGase"/>
</dbReference>
<organism evidence="7 8">
    <name type="scientific">Mariniphaga anaerophila</name>
    <dbReference type="NCBI Taxonomy" id="1484053"/>
    <lineage>
        <taxon>Bacteria</taxon>
        <taxon>Pseudomonadati</taxon>
        <taxon>Bacteroidota</taxon>
        <taxon>Bacteroidia</taxon>
        <taxon>Marinilabiliales</taxon>
        <taxon>Prolixibacteraceae</taxon>
        <taxon>Mariniphaga</taxon>
    </lineage>
</organism>
<dbReference type="Gene3D" id="2.70.98.10">
    <property type="match status" value="1"/>
</dbReference>
<evidence type="ECO:0000259" key="5">
    <source>
        <dbReference type="Pfam" id="PF07971"/>
    </source>
</evidence>
<protein>
    <submittedName>
        <fullName evidence="7">Alpha-1,2-mannosidase, putative</fullName>
    </submittedName>
</protein>
<dbReference type="OrthoDB" id="9762711at2"/>
<dbReference type="NCBIfam" id="TIGR01180">
    <property type="entry name" value="aman2_put"/>
    <property type="match status" value="1"/>
</dbReference>
<dbReference type="SUPFAM" id="SSF48208">
    <property type="entry name" value="Six-hairpin glycosidases"/>
    <property type="match status" value="1"/>
</dbReference>
<dbReference type="GO" id="GO:0006516">
    <property type="term" value="P:glycoprotein catabolic process"/>
    <property type="evidence" value="ECO:0007669"/>
    <property type="project" value="TreeGrafter"/>
</dbReference>
<feature type="signal peptide" evidence="4">
    <location>
        <begin position="1"/>
        <end position="25"/>
    </location>
</feature>
<dbReference type="Pfam" id="PF17678">
    <property type="entry name" value="Glyco_hydro_92N"/>
    <property type="match status" value="1"/>
</dbReference>
<evidence type="ECO:0000256" key="4">
    <source>
        <dbReference type="SAM" id="SignalP"/>
    </source>
</evidence>
<keyword evidence="4" id="KW-0732">Signal</keyword>
<reference evidence="7 8" key="1">
    <citation type="submission" date="2016-11" db="EMBL/GenBank/DDBJ databases">
        <authorList>
            <person name="Jaros S."/>
            <person name="Januszkiewicz K."/>
            <person name="Wedrychowicz H."/>
        </authorList>
    </citation>
    <scope>NUCLEOTIDE SEQUENCE [LARGE SCALE GENOMIC DNA]</scope>
    <source>
        <strain evidence="7 8">DSM 26910</strain>
    </source>
</reference>
<comment type="subunit">
    <text evidence="2">Monomer.</text>
</comment>
<evidence type="ECO:0000256" key="2">
    <source>
        <dbReference type="ARBA" id="ARBA00011245"/>
    </source>
</evidence>
<dbReference type="InterPro" id="IPR008928">
    <property type="entry name" value="6-hairpin_glycosidase_sf"/>
</dbReference>
<gene>
    <name evidence="7" type="ORF">SAMN05444274_104422</name>
</gene>
<dbReference type="PANTHER" id="PTHR12143">
    <property type="entry name" value="PEPTIDE N-GLYCANASE PNGASE -RELATED"/>
    <property type="match status" value="1"/>
</dbReference>
<keyword evidence="8" id="KW-1185">Reference proteome</keyword>
<dbReference type="InterPro" id="IPR014718">
    <property type="entry name" value="GH-type_carb-bd"/>
</dbReference>
<dbReference type="GO" id="GO:0005975">
    <property type="term" value="P:carbohydrate metabolic process"/>
    <property type="evidence" value="ECO:0007669"/>
    <property type="project" value="InterPro"/>
</dbReference>
<dbReference type="RefSeq" id="WP_073001587.1">
    <property type="nucleotide sequence ID" value="NZ_FQUM01000004.1"/>
</dbReference>
<dbReference type="GO" id="GO:0005829">
    <property type="term" value="C:cytosol"/>
    <property type="evidence" value="ECO:0007669"/>
    <property type="project" value="TreeGrafter"/>
</dbReference>
<evidence type="ECO:0000259" key="6">
    <source>
        <dbReference type="Pfam" id="PF17678"/>
    </source>
</evidence>
<feature type="domain" description="Glycosyl hydrolase family 92 N-terminal" evidence="6">
    <location>
        <begin position="33"/>
        <end position="274"/>
    </location>
</feature>
<evidence type="ECO:0000313" key="8">
    <source>
        <dbReference type="Proteomes" id="UP000184164"/>
    </source>
</evidence>
<dbReference type="InterPro" id="IPR012939">
    <property type="entry name" value="Glyco_hydro_92"/>
</dbReference>
<dbReference type="Gene3D" id="3.30.2080.10">
    <property type="entry name" value="GH92 mannosidase domain"/>
    <property type="match status" value="1"/>
</dbReference>
<dbReference type="Gene3D" id="1.20.1610.10">
    <property type="entry name" value="alpha-1,2-mannosidases domains"/>
    <property type="match status" value="1"/>
</dbReference>
<dbReference type="GO" id="GO:0000224">
    <property type="term" value="F:peptide-N4-(N-acetyl-beta-glucosaminyl)asparagine amidase activity"/>
    <property type="evidence" value="ECO:0007669"/>
    <property type="project" value="TreeGrafter"/>
</dbReference>
<accession>A0A1M5AQW5</accession>
<dbReference type="PANTHER" id="PTHR12143:SF39">
    <property type="entry name" value="SECRETED PROTEIN"/>
    <property type="match status" value="1"/>
</dbReference>
<evidence type="ECO:0000256" key="3">
    <source>
        <dbReference type="ARBA" id="ARBA00022837"/>
    </source>
</evidence>
<comment type="cofactor">
    <cofactor evidence="1">
        <name>Ca(2+)</name>
        <dbReference type="ChEBI" id="CHEBI:29108"/>
    </cofactor>
</comment>
<name>A0A1M5AQW5_9BACT</name>
<dbReference type="Proteomes" id="UP000184164">
    <property type="component" value="Unassembled WGS sequence"/>
</dbReference>
<sequence length="788" mass="89079">MKQLRPFSFFMLLMVFKGFTTFLTAQSLNPVDYVNPFLGTDFFGHTYPGASLPYSMVHVSPDTGTEGWTHCAGYIWQANSIIGFSHTHWSGVGMVDGGDILLMPVVGNKLQVIPGSDKNPDEGYRSRFSHSRESASPGYYSVFLEDYNIEAELTTTPRVAFHRYTFPEAKNAKIILDLGHQIGEKDTNDKAEVRIINNHRIEGEKIDGPGTIFFVAEFSKPFLYYGTFDTDYSTPESGAAVFAYKNAEAGKNIGAFVTYHTAEQEQVLVKVAISYVSIEGARKNMEAELNHWNFEQVKTDAQKIWEKELSKIQVEGAPEEKKEIFYTSVYRSLLAQYISQDVDGKYFGADGKIQVAKGFDFYGSFSCWDTYRSQHPLLTLIAPEHVNDFIKSIVAKTRQYGWLPGQHFQNVFGEGMVGDHLVPVITDAYQKGFRDYDVDYIYNVMRAKALEFPKPPVSIDAARSGLKYTNELGYIPADRVAESVPKTLEFSYDDWCIAQMAKDLSKKNDYNLLMQRANNYANVWDKGTLFMRPRMADGSWLEALNGREQEIVKEGDHSYYKYFDPLLVGRRPNRHYTESNAWQYVWSVQHDIPGLINLFGGSKKFTEKLDTFFEMSPLISSPKYVGVVGTIGQYVHGNQPSHHVAYLYNYAGQPWKTQYRARQVTTQLYRPGPGGLCGNEDMGSLSSWYVLSAMGIYPVTPGNPVYMIGSPLFEKTTLKTQKGSTFTVIARNNSDDNIYIQKASLNGQPFDRTWISHEEIVNGGVLEFEMGPKPNKKWGTGKQALPPQ</sequence>
<feature type="domain" description="Glycosyl hydrolase family 92" evidence="5">
    <location>
        <begin position="280"/>
        <end position="772"/>
    </location>
</feature>
<evidence type="ECO:0000256" key="1">
    <source>
        <dbReference type="ARBA" id="ARBA00001913"/>
    </source>
</evidence>
<dbReference type="GO" id="GO:0030246">
    <property type="term" value="F:carbohydrate binding"/>
    <property type="evidence" value="ECO:0007669"/>
    <property type="project" value="InterPro"/>
</dbReference>